<proteinExistence type="predicted"/>
<evidence type="ECO:0000313" key="2">
    <source>
        <dbReference type="Proteomes" id="UP000234681"/>
    </source>
</evidence>
<evidence type="ECO:0000313" key="1">
    <source>
        <dbReference type="EMBL" id="EDM13055.1"/>
    </source>
</evidence>
<protein>
    <submittedName>
        <fullName evidence="1">RCG47530</fullName>
    </submittedName>
</protein>
<gene>
    <name evidence="1" type="ORF">rCG_47530</name>
</gene>
<organism evidence="1 2">
    <name type="scientific">Rattus norvegicus</name>
    <name type="common">Rat</name>
    <dbReference type="NCBI Taxonomy" id="10116"/>
    <lineage>
        <taxon>Eukaryota</taxon>
        <taxon>Metazoa</taxon>
        <taxon>Chordata</taxon>
        <taxon>Craniata</taxon>
        <taxon>Vertebrata</taxon>
        <taxon>Euteleostomi</taxon>
        <taxon>Mammalia</taxon>
        <taxon>Eutheria</taxon>
        <taxon>Euarchontoglires</taxon>
        <taxon>Glires</taxon>
        <taxon>Rodentia</taxon>
        <taxon>Myomorpha</taxon>
        <taxon>Muroidea</taxon>
        <taxon>Muridae</taxon>
        <taxon>Murinae</taxon>
        <taxon>Rattus</taxon>
    </lineage>
</organism>
<accession>A6I0S4</accession>
<dbReference type="EMBL" id="CH473953">
    <property type="protein sequence ID" value="EDM13055.1"/>
    <property type="molecule type" value="Genomic_DNA"/>
</dbReference>
<dbReference type="Proteomes" id="UP000234681">
    <property type="component" value="Chromosome 1"/>
</dbReference>
<sequence>MILKSCAAVKFRTNSFHKNRVDV</sequence>
<name>A6I0S4_RAT</name>
<reference evidence="2" key="1">
    <citation type="submission" date="2005-09" db="EMBL/GenBank/DDBJ databases">
        <authorList>
            <person name="Mural R.J."/>
            <person name="Li P.W."/>
            <person name="Adams M.D."/>
            <person name="Amanatides P.G."/>
            <person name="Baden-Tillson H."/>
            <person name="Barnstead M."/>
            <person name="Chin S.H."/>
            <person name="Dew I."/>
            <person name="Evans C.A."/>
            <person name="Ferriera S."/>
            <person name="Flanigan M."/>
            <person name="Fosler C."/>
            <person name="Glodek A."/>
            <person name="Gu Z."/>
            <person name="Holt R.A."/>
            <person name="Jennings D."/>
            <person name="Kraft C.L."/>
            <person name="Lu F."/>
            <person name="Nguyen T."/>
            <person name="Nusskern D.R."/>
            <person name="Pfannkoch C.M."/>
            <person name="Sitter C."/>
            <person name="Sutton G.G."/>
            <person name="Venter J.C."/>
            <person name="Wang Z."/>
            <person name="Woodage T."/>
            <person name="Zheng X.H."/>
            <person name="Zhong F."/>
        </authorList>
    </citation>
    <scope>NUCLEOTIDE SEQUENCE [LARGE SCALE GENOMIC DNA]</scope>
    <source>
        <strain>BN</strain>
        <strain evidence="2">Sprague-Dawley</strain>
    </source>
</reference>
<dbReference type="AlphaFoldDB" id="A6I0S4"/>